<reference evidence="2 3" key="1">
    <citation type="submission" date="2018-05" db="EMBL/GenBank/DDBJ databases">
        <title>Leucothrix arctica sp. nov., isolated from Arctic seawater.</title>
        <authorList>
            <person name="Choi A."/>
            <person name="Baek K."/>
        </authorList>
    </citation>
    <scope>NUCLEOTIDE SEQUENCE [LARGE SCALE GENOMIC DNA]</scope>
    <source>
        <strain evidence="2 3">IMCC9719</strain>
    </source>
</reference>
<name>A0A317CGC3_9GAMM</name>
<keyword evidence="1" id="KW-1133">Transmembrane helix</keyword>
<keyword evidence="3" id="KW-1185">Reference proteome</keyword>
<feature type="transmembrane region" description="Helical" evidence="1">
    <location>
        <begin position="88"/>
        <end position="108"/>
    </location>
</feature>
<gene>
    <name evidence="2" type="ORF">DKT75_06840</name>
</gene>
<proteinExistence type="predicted"/>
<dbReference type="RefSeq" id="WP_109822679.1">
    <property type="nucleotide sequence ID" value="NZ_QGKL01000020.1"/>
</dbReference>
<keyword evidence="1" id="KW-0472">Membrane</keyword>
<comment type="caution">
    <text evidence="2">The sequence shown here is derived from an EMBL/GenBank/DDBJ whole genome shotgun (WGS) entry which is preliminary data.</text>
</comment>
<accession>A0A317CGC3</accession>
<dbReference type="EMBL" id="QGKL01000020">
    <property type="protein sequence ID" value="PWQ97419.1"/>
    <property type="molecule type" value="Genomic_DNA"/>
</dbReference>
<evidence type="ECO:0000256" key="1">
    <source>
        <dbReference type="SAM" id="Phobius"/>
    </source>
</evidence>
<dbReference type="InterPro" id="IPR018643">
    <property type="entry name" value="DUF2069_membrane"/>
</dbReference>
<organism evidence="2 3">
    <name type="scientific">Leucothrix arctica</name>
    <dbReference type="NCBI Taxonomy" id="1481894"/>
    <lineage>
        <taxon>Bacteria</taxon>
        <taxon>Pseudomonadati</taxon>
        <taxon>Pseudomonadota</taxon>
        <taxon>Gammaproteobacteria</taxon>
        <taxon>Thiotrichales</taxon>
        <taxon>Thiotrichaceae</taxon>
        <taxon>Leucothrix</taxon>
    </lineage>
</organism>
<dbReference type="AlphaFoldDB" id="A0A317CGC3"/>
<dbReference type="OrthoDB" id="5625546at2"/>
<keyword evidence="1" id="KW-0812">Transmembrane</keyword>
<feature type="transmembrane region" description="Helical" evidence="1">
    <location>
        <begin position="34"/>
        <end position="52"/>
    </location>
</feature>
<feature type="transmembrane region" description="Helical" evidence="1">
    <location>
        <begin position="64"/>
        <end position="82"/>
    </location>
</feature>
<dbReference type="Pfam" id="PF09842">
    <property type="entry name" value="DUF2069"/>
    <property type="match status" value="1"/>
</dbReference>
<sequence length="127" mass="14238">MKALRYSYLLSVLSLLGMMILVIVWNGWLATEQSVPKSFEIAVFCIPLVLFLRGILNGKRAMHVALMVLAFFYFMAGISFVVTPVERAYGVAMTLLSLGMYLGGYYYAKNHDKLAQARLDAEEAKSE</sequence>
<evidence type="ECO:0000313" key="2">
    <source>
        <dbReference type="EMBL" id="PWQ97419.1"/>
    </source>
</evidence>
<feature type="transmembrane region" description="Helical" evidence="1">
    <location>
        <begin position="7"/>
        <end position="28"/>
    </location>
</feature>
<evidence type="ECO:0000313" key="3">
    <source>
        <dbReference type="Proteomes" id="UP000245506"/>
    </source>
</evidence>
<dbReference type="Proteomes" id="UP000245506">
    <property type="component" value="Unassembled WGS sequence"/>
</dbReference>
<protein>
    <recommendedName>
        <fullName evidence="4">DUF2069 domain-containing protein</fullName>
    </recommendedName>
</protein>
<evidence type="ECO:0008006" key="4">
    <source>
        <dbReference type="Google" id="ProtNLM"/>
    </source>
</evidence>